<organism evidence="5">
    <name type="scientific">uncultured Phycisphaerae bacterium</name>
    <dbReference type="NCBI Taxonomy" id="904963"/>
    <lineage>
        <taxon>Bacteria</taxon>
        <taxon>Pseudomonadati</taxon>
        <taxon>Planctomycetota</taxon>
        <taxon>Phycisphaerae</taxon>
        <taxon>environmental samples</taxon>
    </lineage>
</organism>
<dbReference type="InterPro" id="IPR050555">
    <property type="entry name" value="Bact_Solute-Bind_Prot2"/>
</dbReference>
<feature type="domain" description="Periplasmic binding protein" evidence="4">
    <location>
        <begin position="58"/>
        <end position="317"/>
    </location>
</feature>
<proteinExistence type="inferred from homology"/>
<evidence type="ECO:0000259" key="4">
    <source>
        <dbReference type="Pfam" id="PF13407"/>
    </source>
</evidence>
<dbReference type="GO" id="GO:0030246">
    <property type="term" value="F:carbohydrate binding"/>
    <property type="evidence" value="ECO:0007669"/>
    <property type="project" value="TreeGrafter"/>
</dbReference>
<evidence type="ECO:0000256" key="2">
    <source>
        <dbReference type="ARBA" id="ARBA00007639"/>
    </source>
</evidence>
<name>A0A6J4N2S8_9BACT</name>
<dbReference type="PANTHER" id="PTHR30036:SF7">
    <property type="entry name" value="ABC TRANSPORTER PERIPLASMIC-BINDING PROTEIN YPHF"/>
    <property type="match status" value="1"/>
</dbReference>
<dbReference type="InterPro" id="IPR028082">
    <property type="entry name" value="Peripla_BP_I"/>
</dbReference>
<feature type="signal peptide" evidence="3">
    <location>
        <begin position="1"/>
        <end position="23"/>
    </location>
</feature>
<accession>A0A6J4N2S8</accession>
<sequence>MRIHRLGWVTLGLCVAAALSVLAAGCDRGDSGAGGGGSPTTGASGGGAKPRVAYITNGVDPFWVIAEKGVQDGGREHNAEVTVLFPTGGPGDQKQKVEDLLVRGIEGIAISPIDAKNQTLTINQAAAKTNVITHDSDAPESNRLMYIGMDNYEAGRMAGQLVKEAVPAGGKVAIFIGRLEQDNGRLRHAGVVDELMDRPRDDNRREDAGREIKNDKFTIVATLTDQLDPNKAKSNAEDILSAHPDLACMIGLFASNPPMCLEALRGAGKLGKVAVVGFDEQDGTLQAIKDGTCHGTVVQNPYMYGKESVRVLAALARDDKSVIPENKFMSIPARQIRKDNVDAFWADLKQKTGK</sequence>
<dbReference type="EMBL" id="CADCUQ010000089">
    <property type="protein sequence ID" value="CAA9376466.1"/>
    <property type="molecule type" value="Genomic_DNA"/>
</dbReference>
<evidence type="ECO:0000256" key="1">
    <source>
        <dbReference type="ARBA" id="ARBA00004196"/>
    </source>
</evidence>
<keyword evidence="3" id="KW-0732">Signal</keyword>
<evidence type="ECO:0000256" key="3">
    <source>
        <dbReference type="SAM" id="SignalP"/>
    </source>
</evidence>
<comment type="similarity">
    <text evidence="2">Belongs to the bacterial solute-binding protein 2 family.</text>
</comment>
<reference evidence="5" key="1">
    <citation type="submission" date="2020-02" db="EMBL/GenBank/DDBJ databases">
        <authorList>
            <person name="Meier V. D."/>
        </authorList>
    </citation>
    <scope>NUCLEOTIDE SEQUENCE</scope>
    <source>
        <strain evidence="5">AVDCRST_MAG64</strain>
    </source>
</reference>
<dbReference type="Pfam" id="PF13407">
    <property type="entry name" value="Peripla_BP_4"/>
    <property type="match status" value="1"/>
</dbReference>
<dbReference type="PROSITE" id="PS51257">
    <property type="entry name" value="PROKAR_LIPOPROTEIN"/>
    <property type="match status" value="1"/>
</dbReference>
<dbReference type="AlphaFoldDB" id="A0A6J4N2S8"/>
<gene>
    <name evidence="5" type="ORF">AVDCRST_MAG64-488</name>
</gene>
<dbReference type="CDD" id="cd06314">
    <property type="entry name" value="PBP1_tmGBP"/>
    <property type="match status" value="1"/>
</dbReference>
<dbReference type="Gene3D" id="3.40.50.2300">
    <property type="match status" value="2"/>
</dbReference>
<dbReference type="SUPFAM" id="SSF53822">
    <property type="entry name" value="Periplasmic binding protein-like I"/>
    <property type="match status" value="1"/>
</dbReference>
<protein>
    <submittedName>
        <fullName evidence="5">Xylose ABC transporter, periplasmic xylose-binding protein XylF</fullName>
    </submittedName>
</protein>
<dbReference type="InterPro" id="IPR025997">
    <property type="entry name" value="SBP_2_dom"/>
</dbReference>
<evidence type="ECO:0000313" key="5">
    <source>
        <dbReference type="EMBL" id="CAA9376466.1"/>
    </source>
</evidence>
<feature type="chain" id="PRO_5026714596" evidence="3">
    <location>
        <begin position="24"/>
        <end position="354"/>
    </location>
</feature>
<comment type="subcellular location">
    <subcellularLocation>
        <location evidence="1">Cell envelope</location>
    </subcellularLocation>
</comment>
<dbReference type="PANTHER" id="PTHR30036">
    <property type="entry name" value="D-XYLOSE-BINDING PERIPLASMIC PROTEIN"/>
    <property type="match status" value="1"/>
</dbReference>
<dbReference type="GO" id="GO:0030288">
    <property type="term" value="C:outer membrane-bounded periplasmic space"/>
    <property type="evidence" value="ECO:0007669"/>
    <property type="project" value="TreeGrafter"/>
</dbReference>